<dbReference type="Pfam" id="PF00650">
    <property type="entry name" value="CRAL_TRIO"/>
    <property type="match status" value="1"/>
</dbReference>
<feature type="domain" description="CRAL-TRIO" evidence="1">
    <location>
        <begin position="108"/>
        <end position="289"/>
    </location>
</feature>
<dbReference type="PANTHER" id="PTHR45657">
    <property type="entry name" value="CRAL-TRIO DOMAIN-CONTAINING PROTEIN YKL091C-RELATED"/>
    <property type="match status" value="1"/>
</dbReference>
<dbReference type="SUPFAM" id="SSF52087">
    <property type="entry name" value="CRAL/TRIO domain"/>
    <property type="match status" value="1"/>
</dbReference>
<dbReference type="Gene3D" id="3.40.525.10">
    <property type="entry name" value="CRAL-TRIO lipid binding domain"/>
    <property type="match status" value="1"/>
</dbReference>
<proteinExistence type="predicted"/>
<dbReference type="Gene3D" id="1.10.8.20">
    <property type="entry name" value="N-terminal domain of phosphatidylinositol transfer protein sec14p"/>
    <property type="match status" value="1"/>
</dbReference>
<dbReference type="Proteomes" id="UP001590950">
    <property type="component" value="Unassembled WGS sequence"/>
</dbReference>
<organism evidence="2 3">
    <name type="scientific">Stereocaulon virgatum</name>
    <dbReference type="NCBI Taxonomy" id="373712"/>
    <lineage>
        <taxon>Eukaryota</taxon>
        <taxon>Fungi</taxon>
        <taxon>Dikarya</taxon>
        <taxon>Ascomycota</taxon>
        <taxon>Pezizomycotina</taxon>
        <taxon>Lecanoromycetes</taxon>
        <taxon>OSLEUM clade</taxon>
        <taxon>Lecanoromycetidae</taxon>
        <taxon>Lecanorales</taxon>
        <taxon>Lecanorineae</taxon>
        <taxon>Stereocaulaceae</taxon>
        <taxon>Stereocaulon</taxon>
    </lineage>
</organism>
<name>A0ABR4A9U0_9LECA</name>
<dbReference type="InterPro" id="IPR036273">
    <property type="entry name" value="CRAL/TRIO_N_dom_sf"/>
</dbReference>
<accession>A0ABR4A9U0</accession>
<dbReference type="SMART" id="SM00516">
    <property type="entry name" value="SEC14"/>
    <property type="match status" value="1"/>
</dbReference>
<dbReference type="EMBL" id="JBEFKJ010000013">
    <property type="protein sequence ID" value="KAL2042652.1"/>
    <property type="molecule type" value="Genomic_DNA"/>
</dbReference>
<gene>
    <name evidence="2" type="ORF">N7G274_004411</name>
</gene>
<dbReference type="SUPFAM" id="SSF46938">
    <property type="entry name" value="CRAL/TRIO N-terminal domain"/>
    <property type="match status" value="1"/>
</dbReference>
<evidence type="ECO:0000259" key="1">
    <source>
        <dbReference type="PROSITE" id="PS50191"/>
    </source>
</evidence>
<dbReference type="PROSITE" id="PS50191">
    <property type="entry name" value="CRAL_TRIO"/>
    <property type="match status" value="1"/>
</dbReference>
<dbReference type="SMART" id="SM01100">
    <property type="entry name" value="CRAL_TRIO_N"/>
    <property type="match status" value="1"/>
</dbReference>
<comment type="caution">
    <text evidence="2">The sequence shown here is derived from an EMBL/GenBank/DDBJ whole genome shotgun (WGS) entry which is preliminary data.</text>
</comment>
<dbReference type="Pfam" id="PF03765">
    <property type="entry name" value="CRAL_TRIO_N"/>
    <property type="match status" value="1"/>
</dbReference>
<protein>
    <recommendedName>
        <fullName evidence="1">CRAL-TRIO domain-containing protein</fullName>
    </recommendedName>
</protein>
<evidence type="ECO:0000313" key="2">
    <source>
        <dbReference type="EMBL" id="KAL2042652.1"/>
    </source>
</evidence>
<sequence>MISYDHTMIERDSLSDQSPFDAFKAKCSENGLLSKPEELREEDLCDGINDDVVLLRFLRARKCDVEEAYKMFSAVCITRTRDRHCTFYDNVDVKAYNETRKMYPHWAGRRDKFGQPVCYLDIEAITSKSLATHRQTSASLKVLEMNIPKSISIGSLRPYAIFDNAVRFVLPLCSAVPNRPNPHKPITKAVYVVDISSITLKQVWDMRNWIKNTSGLLADAYPEIVDKILIIGAPSYMPTIWDWVKGWIDPVTASKIRYLKPTEVLTTLTTLIEMADIPKKYGGELTWECGMLPDLDPAIKELLNGMEYPVGPVKWIEGERAERIVVAVGSVDGKKRVERLATTASSHQPEPLLVDKAEDATVGDEKHELTVEIGMEGAKESPVLA</sequence>
<keyword evidence="3" id="KW-1185">Reference proteome</keyword>
<reference evidence="2 3" key="1">
    <citation type="submission" date="2024-09" db="EMBL/GenBank/DDBJ databases">
        <title>Rethinking Asexuality: The Enigmatic Case of Functional Sexual Genes in Lepraria (Stereocaulaceae).</title>
        <authorList>
            <person name="Doellman M."/>
            <person name="Sun Y."/>
            <person name="Barcenas-Pena A."/>
            <person name="Lumbsch H.T."/>
            <person name="Grewe F."/>
        </authorList>
    </citation>
    <scope>NUCLEOTIDE SEQUENCE [LARGE SCALE GENOMIC DNA]</scope>
    <source>
        <strain evidence="2 3">Mercado 3170</strain>
    </source>
</reference>
<dbReference type="InterPro" id="IPR051026">
    <property type="entry name" value="PI/PC_transfer"/>
</dbReference>
<evidence type="ECO:0000313" key="3">
    <source>
        <dbReference type="Proteomes" id="UP001590950"/>
    </source>
</evidence>
<dbReference type="InterPro" id="IPR036865">
    <property type="entry name" value="CRAL-TRIO_dom_sf"/>
</dbReference>
<dbReference type="InterPro" id="IPR001251">
    <property type="entry name" value="CRAL-TRIO_dom"/>
</dbReference>
<dbReference type="PANTHER" id="PTHR45657:SF20">
    <property type="entry name" value="CRAL_TRIO DOMAIN PROTEIN (AFU_ORTHOLOGUE AFUA_5G00680)"/>
    <property type="match status" value="1"/>
</dbReference>
<dbReference type="CDD" id="cd00170">
    <property type="entry name" value="SEC14"/>
    <property type="match status" value="1"/>
</dbReference>
<dbReference type="InterPro" id="IPR011074">
    <property type="entry name" value="CRAL/TRIO_N_dom"/>
</dbReference>